<dbReference type="Proteomes" id="UP001304300">
    <property type="component" value="Chromosome"/>
</dbReference>
<dbReference type="EMBL" id="CP136920">
    <property type="protein sequence ID" value="WOO40250.1"/>
    <property type="molecule type" value="Genomic_DNA"/>
</dbReference>
<organism evidence="1 2">
    <name type="scientific">Rubellicoccus peritrichatus</name>
    <dbReference type="NCBI Taxonomy" id="3080537"/>
    <lineage>
        <taxon>Bacteria</taxon>
        <taxon>Pseudomonadati</taxon>
        <taxon>Verrucomicrobiota</taxon>
        <taxon>Opitutia</taxon>
        <taxon>Puniceicoccales</taxon>
        <taxon>Cerasicoccaceae</taxon>
        <taxon>Rubellicoccus</taxon>
    </lineage>
</organism>
<evidence type="ECO:0000313" key="1">
    <source>
        <dbReference type="EMBL" id="WOO40250.1"/>
    </source>
</evidence>
<dbReference type="AlphaFoldDB" id="A0AAQ3L6J6"/>
<reference evidence="1 2" key="1">
    <citation type="submission" date="2023-10" db="EMBL/GenBank/DDBJ databases">
        <title>Rubellicoccus peritrichatus gen. nov., sp. nov., isolated from an algae of coral reef tank.</title>
        <authorList>
            <person name="Luo J."/>
        </authorList>
    </citation>
    <scope>NUCLEOTIDE SEQUENCE [LARGE SCALE GENOMIC DNA]</scope>
    <source>
        <strain evidence="1 2">CR14</strain>
    </source>
</reference>
<evidence type="ECO:0000313" key="2">
    <source>
        <dbReference type="Proteomes" id="UP001304300"/>
    </source>
</evidence>
<gene>
    <name evidence="1" type="ORF">RZN69_16645</name>
</gene>
<proteinExistence type="predicted"/>
<dbReference type="KEGG" id="puo:RZN69_16645"/>
<sequence length="53" mass="5964">MNSQIKLINANHGNSAADQSAVEFSVDDSLLSYYWPCYWPDQIEIDCDCAALH</sequence>
<keyword evidence="2" id="KW-1185">Reference proteome</keyword>
<dbReference type="RefSeq" id="WP_317832406.1">
    <property type="nucleotide sequence ID" value="NZ_CP136920.1"/>
</dbReference>
<protein>
    <submittedName>
        <fullName evidence="1">Uncharacterized protein</fullName>
    </submittedName>
</protein>
<name>A0AAQ3L6J6_9BACT</name>
<accession>A0AAQ3L6J6</accession>